<dbReference type="InterPro" id="IPR016064">
    <property type="entry name" value="NAD/diacylglycerol_kinase_sf"/>
</dbReference>
<proteinExistence type="predicted"/>
<feature type="domain" description="YegS/DAGK C-terminal" evidence="2">
    <location>
        <begin position="138"/>
        <end position="297"/>
    </location>
</feature>
<dbReference type="EMBL" id="CADCTN010000138">
    <property type="protein sequence ID" value="CAA9248017.1"/>
    <property type="molecule type" value="Genomic_DNA"/>
</dbReference>
<evidence type="ECO:0000259" key="1">
    <source>
        <dbReference type="Pfam" id="PF00781"/>
    </source>
</evidence>
<dbReference type="AlphaFoldDB" id="A0A6J4IEE1"/>
<dbReference type="InterPro" id="IPR001206">
    <property type="entry name" value="Diacylglycerol_kinase_cat_dom"/>
</dbReference>
<dbReference type="Gene3D" id="2.60.200.40">
    <property type="match status" value="1"/>
</dbReference>
<dbReference type="GO" id="GO:0016301">
    <property type="term" value="F:kinase activity"/>
    <property type="evidence" value="ECO:0007669"/>
    <property type="project" value="InterPro"/>
</dbReference>
<feature type="domain" description="DAGKc" evidence="1">
    <location>
        <begin position="11"/>
        <end position="80"/>
    </location>
</feature>
<dbReference type="Pfam" id="PF00781">
    <property type="entry name" value="DAGK_cat"/>
    <property type="match status" value="1"/>
</dbReference>
<dbReference type="InterPro" id="IPR017438">
    <property type="entry name" value="ATP-NAD_kinase_N"/>
</dbReference>
<evidence type="ECO:0000259" key="2">
    <source>
        <dbReference type="Pfam" id="PF19279"/>
    </source>
</evidence>
<accession>A0A6J4IEE1</accession>
<dbReference type="Gene3D" id="3.40.50.10330">
    <property type="entry name" value="Probable inorganic polyphosphate/atp-NAD kinase, domain 1"/>
    <property type="match status" value="1"/>
</dbReference>
<gene>
    <name evidence="3" type="ORF">AVDCRST_MAG52-1989</name>
</gene>
<evidence type="ECO:0000313" key="3">
    <source>
        <dbReference type="EMBL" id="CAA9248017.1"/>
    </source>
</evidence>
<protein>
    <submittedName>
        <fullName evidence="3">Uncharacterized protein</fullName>
    </submittedName>
</protein>
<reference evidence="3" key="1">
    <citation type="submission" date="2020-02" db="EMBL/GenBank/DDBJ databases">
        <authorList>
            <person name="Meier V. D."/>
        </authorList>
    </citation>
    <scope>NUCLEOTIDE SEQUENCE</scope>
    <source>
        <strain evidence="3">AVDCRST_MAG52</strain>
    </source>
</reference>
<feature type="non-terminal residue" evidence="3">
    <location>
        <position position="1"/>
    </location>
</feature>
<name>A0A6J4IEE1_9ACTN</name>
<sequence length="307" mass="31803">GRAPRCSDCSFVNRAAGTADEDSVRAAVRELRRGAEVTVAETADREALTAAVAGRDGPRLVIAGGDGSVHAAVEALTAPRHCIPASLSASVRTAPATTWPVPSGCRWTPSRQRPRCSPGHRAPSDLLRDDDGGLALNAVHVGIGARAYAEATRFENWMRTAAFPLGAAVAGVTTTAWNLRVEIDGRVAAHGGGDWAADGDTAILMVAVCNGPTIAGGTPLAPDARLDDGLADVVLSTATGPLAHAAFATSLLTGRHVDRADVLIAQAREVTFSEPVLQPDADGELQPAVATRTWRVEQHAWSVIAPS</sequence>
<dbReference type="SUPFAM" id="SSF111331">
    <property type="entry name" value="NAD kinase/diacylglycerol kinase-like"/>
    <property type="match status" value="1"/>
</dbReference>
<dbReference type="InterPro" id="IPR045540">
    <property type="entry name" value="YegS/DAGK_C"/>
</dbReference>
<organism evidence="3">
    <name type="scientific">uncultured Blastococcus sp</name>
    <dbReference type="NCBI Taxonomy" id="217144"/>
    <lineage>
        <taxon>Bacteria</taxon>
        <taxon>Bacillati</taxon>
        <taxon>Actinomycetota</taxon>
        <taxon>Actinomycetes</taxon>
        <taxon>Geodermatophilales</taxon>
        <taxon>Geodermatophilaceae</taxon>
        <taxon>Blastococcus</taxon>
        <taxon>environmental samples</taxon>
    </lineage>
</organism>
<dbReference type="Pfam" id="PF19279">
    <property type="entry name" value="YegS_C"/>
    <property type="match status" value="1"/>
</dbReference>